<dbReference type="GO" id="GO:0005085">
    <property type="term" value="F:guanyl-nucleotide exchange factor activity"/>
    <property type="evidence" value="ECO:0007669"/>
    <property type="project" value="TreeGrafter"/>
</dbReference>
<comment type="caution">
    <text evidence="2">The sequence shown here is derived from an EMBL/GenBank/DDBJ whole genome shotgun (WGS) entry which is preliminary data.</text>
</comment>
<sequence>NQARVNTQRKPWRLRWIDRNKADLVHVACGNGFSLFSISNSIHFKGHNLFGIGMNTQSQIGVHKAKNGDYYKYLIQPVPIQLSVDRKNEKFRIHDLTCGRSHSTVLTNYGIFTFGNNSYGQCARPIIEDEEFFGNPGVIQNVIKYFQLDSSDCVVSVKAGQDHTVFLTQNGKVLTCGWSADGQLGQEIYTLNPIASEVKGDLRGVKVKKISTKGDFVLALCEEGEAYGWGNNEYKQLSMSGIEDPQIGVSRHLKIPSYVKRPILDVAASGTKCMLLDADQNVWVWGYGLLGKGPKCEESHVPTQISNTLFGAYKEIESTMSKRAVSVHCGLYSSAVVLNDGNLFMWGRNKYGNIGIGEKMEVVHMPLRVNIPGRVKILDCGPDQTFAICKINL</sequence>
<gene>
    <name evidence="2" type="ORF">BpHYR1_030283</name>
</gene>
<feature type="non-terminal residue" evidence="2">
    <location>
        <position position="1"/>
    </location>
</feature>
<feature type="repeat" description="RCC1" evidence="1">
    <location>
        <begin position="109"/>
        <end position="170"/>
    </location>
</feature>
<organism evidence="2 3">
    <name type="scientific">Brachionus plicatilis</name>
    <name type="common">Marine rotifer</name>
    <name type="synonym">Brachionus muelleri</name>
    <dbReference type="NCBI Taxonomy" id="10195"/>
    <lineage>
        <taxon>Eukaryota</taxon>
        <taxon>Metazoa</taxon>
        <taxon>Spiralia</taxon>
        <taxon>Gnathifera</taxon>
        <taxon>Rotifera</taxon>
        <taxon>Eurotatoria</taxon>
        <taxon>Monogononta</taxon>
        <taxon>Pseudotrocha</taxon>
        <taxon>Ploima</taxon>
        <taxon>Brachionidae</taxon>
        <taxon>Brachionus</taxon>
    </lineage>
</organism>
<dbReference type="InterPro" id="IPR053035">
    <property type="entry name" value="Mitochondrial_GEF_domain"/>
</dbReference>
<accession>A0A3M7SQ53</accession>
<evidence type="ECO:0000313" key="3">
    <source>
        <dbReference type="Proteomes" id="UP000276133"/>
    </source>
</evidence>
<dbReference type="PRINTS" id="PR00633">
    <property type="entry name" value="RCCNDNSATION"/>
</dbReference>
<keyword evidence="3" id="KW-1185">Reference proteome</keyword>
<proteinExistence type="predicted"/>
<dbReference type="SUPFAM" id="SSF50985">
    <property type="entry name" value="RCC1/BLIP-II"/>
    <property type="match status" value="1"/>
</dbReference>
<feature type="repeat" description="RCC1" evidence="1">
    <location>
        <begin position="47"/>
        <end position="109"/>
    </location>
</feature>
<reference evidence="2 3" key="1">
    <citation type="journal article" date="2018" name="Sci. Rep.">
        <title>Genomic signatures of local adaptation to the degree of environmental predictability in rotifers.</title>
        <authorList>
            <person name="Franch-Gras L."/>
            <person name="Hahn C."/>
            <person name="Garcia-Roger E.M."/>
            <person name="Carmona M.J."/>
            <person name="Serra M."/>
            <person name="Gomez A."/>
        </authorList>
    </citation>
    <scope>NUCLEOTIDE SEQUENCE [LARGE SCALE GENOMIC DNA]</scope>
    <source>
        <strain evidence="2">HYR1</strain>
    </source>
</reference>
<dbReference type="InterPro" id="IPR009091">
    <property type="entry name" value="RCC1/BLIP-II"/>
</dbReference>
<name>A0A3M7SQ53_BRAPC</name>
<protein>
    <submittedName>
        <fullName evidence="2">Williams-Beuren syndrome chromosomal region 16-like protein</fullName>
    </submittedName>
</protein>
<dbReference type="InterPro" id="IPR000408">
    <property type="entry name" value="Reg_chr_condens"/>
</dbReference>
<feature type="repeat" description="RCC1" evidence="1">
    <location>
        <begin position="224"/>
        <end position="279"/>
    </location>
</feature>
<dbReference type="GO" id="GO:0005743">
    <property type="term" value="C:mitochondrial inner membrane"/>
    <property type="evidence" value="ECO:0007669"/>
    <property type="project" value="TreeGrafter"/>
</dbReference>
<dbReference type="OrthoDB" id="70707at2759"/>
<dbReference type="PROSITE" id="PS50012">
    <property type="entry name" value="RCC1_3"/>
    <property type="match status" value="4"/>
</dbReference>
<dbReference type="STRING" id="10195.A0A3M7SQ53"/>
<dbReference type="Proteomes" id="UP000276133">
    <property type="component" value="Unassembled WGS sequence"/>
</dbReference>
<dbReference type="PANTHER" id="PTHR46337:SF1">
    <property type="entry name" value="RCC1-LIKE G EXCHANGING FACTOR-LIKE PROTEIN"/>
    <property type="match status" value="1"/>
</dbReference>
<dbReference type="Pfam" id="PF00415">
    <property type="entry name" value="RCC1"/>
    <property type="match status" value="1"/>
</dbReference>
<evidence type="ECO:0000313" key="2">
    <source>
        <dbReference type="EMBL" id="RNA37747.1"/>
    </source>
</evidence>
<dbReference type="Gene3D" id="2.130.10.30">
    <property type="entry name" value="Regulator of chromosome condensation 1/beta-lactamase-inhibitor protein II"/>
    <property type="match status" value="2"/>
</dbReference>
<dbReference type="Pfam" id="PF13540">
    <property type="entry name" value="RCC1_2"/>
    <property type="match status" value="2"/>
</dbReference>
<dbReference type="GO" id="GO:0070131">
    <property type="term" value="P:positive regulation of mitochondrial translation"/>
    <property type="evidence" value="ECO:0007669"/>
    <property type="project" value="TreeGrafter"/>
</dbReference>
<dbReference type="GO" id="GO:0019843">
    <property type="term" value="F:rRNA binding"/>
    <property type="evidence" value="ECO:0007669"/>
    <property type="project" value="TreeGrafter"/>
</dbReference>
<dbReference type="PANTHER" id="PTHR46337">
    <property type="entry name" value="RCC1-LIKE G EXCHANGING FACTOR-LIKE PROTEIN"/>
    <property type="match status" value="1"/>
</dbReference>
<dbReference type="EMBL" id="REGN01000985">
    <property type="protein sequence ID" value="RNA37747.1"/>
    <property type="molecule type" value="Genomic_DNA"/>
</dbReference>
<feature type="repeat" description="RCC1" evidence="1">
    <location>
        <begin position="341"/>
        <end position="391"/>
    </location>
</feature>
<dbReference type="AlphaFoldDB" id="A0A3M7SQ53"/>
<evidence type="ECO:0000256" key="1">
    <source>
        <dbReference type="PROSITE-ProRule" id="PRU00235"/>
    </source>
</evidence>